<organism evidence="3 4">
    <name type="scientific">Legionella erythra</name>
    <dbReference type="NCBI Taxonomy" id="448"/>
    <lineage>
        <taxon>Bacteria</taxon>
        <taxon>Pseudomonadati</taxon>
        <taxon>Pseudomonadota</taxon>
        <taxon>Gammaproteobacteria</taxon>
        <taxon>Legionellales</taxon>
        <taxon>Legionellaceae</taxon>
        <taxon>Legionella</taxon>
    </lineage>
</organism>
<evidence type="ECO:0000256" key="1">
    <source>
        <dbReference type="SAM" id="SignalP"/>
    </source>
</evidence>
<dbReference type="PATRIC" id="fig|448.7.peg.619"/>
<dbReference type="STRING" id="448.Lery_0593"/>
<dbReference type="Gene3D" id="3.40.50.2300">
    <property type="match status" value="1"/>
</dbReference>
<evidence type="ECO:0000313" key="4">
    <source>
        <dbReference type="Proteomes" id="UP000054773"/>
    </source>
</evidence>
<dbReference type="RefSeq" id="WP_058525769.1">
    <property type="nucleotide sequence ID" value="NZ_CAAAHY010000021.1"/>
</dbReference>
<dbReference type="Pfam" id="PF01738">
    <property type="entry name" value="DLH"/>
    <property type="match status" value="1"/>
</dbReference>
<gene>
    <name evidence="3" type="ORF">Lery_0593</name>
</gene>
<dbReference type="InterPro" id="IPR028082">
    <property type="entry name" value="Peripla_BP_I"/>
</dbReference>
<dbReference type="InterPro" id="IPR051200">
    <property type="entry name" value="Host-pathogen_enzymatic-act"/>
</dbReference>
<dbReference type="InterPro" id="IPR029058">
    <property type="entry name" value="AB_hydrolase_fold"/>
</dbReference>
<feature type="signal peptide" evidence="1">
    <location>
        <begin position="1"/>
        <end position="18"/>
    </location>
</feature>
<evidence type="ECO:0000259" key="2">
    <source>
        <dbReference type="Pfam" id="PF01738"/>
    </source>
</evidence>
<protein>
    <submittedName>
        <fullName evidence="3">Dienelactone hydrolase family protein</fullName>
    </submittedName>
</protein>
<feature type="chain" id="PRO_5006913441" evidence="1">
    <location>
        <begin position="19"/>
        <end position="712"/>
    </location>
</feature>
<comment type="caution">
    <text evidence="3">The sequence shown here is derived from an EMBL/GenBank/DDBJ whole genome shotgun (WGS) entry which is preliminary data.</text>
</comment>
<proteinExistence type="predicted"/>
<dbReference type="AlphaFoldDB" id="A0A0W0TUN0"/>
<dbReference type="GO" id="GO:0016787">
    <property type="term" value="F:hydrolase activity"/>
    <property type="evidence" value="ECO:0007669"/>
    <property type="project" value="UniProtKB-KW"/>
</dbReference>
<feature type="domain" description="Dienelactone hydrolase" evidence="2">
    <location>
        <begin position="494"/>
        <end position="707"/>
    </location>
</feature>
<keyword evidence="1" id="KW-0732">Signal</keyword>
<dbReference type="Proteomes" id="UP000054773">
    <property type="component" value="Unassembled WGS sequence"/>
</dbReference>
<accession>A0A0W0TUN0</accession>
<dbReference type="InterPro" id="IPR002925">
    <property type="entry name" value="Dienelactn_hydro"/>
</dbReference>
<keyword evidence="3" id="KW-0378">Hydrolase</keyword>
<keyword evidence="4" id="KW-1185">Reference proteome</keyword>
<dbReference type="PANTHER" id="PTHR47197:SF3">
    <property type="entry name" value="DIHYDRO-HEME D1 DEHYDROGENASE"/>
    <property type="match status" value="1"/>
</dbReference>
<dbReference type="SUPFAM" id="SSF51004">
    <property type="entry name" value="C-terminal (heme d1) domain of cytochrome cd1-nitrite reductase"/>
    <property type="match status" value="1"/>
</dbReference>
<dbReference type="Gene3D" id="3.40.50.1820">
    <property type="entry name" value="alpha/beta hydrolase"/>
    <property type="match status" value="1"/>
</dbReference>
<dbReference type="Gene3D" id="2.130.10.10">
    <property type="entry name" value="YVTN repeat-like/Quinoprotein amine dehydrogenase"/>
    <property type="match status" value="2"/>
</dbReference>
<dbReference type="SUPFAM" id="SSF53474">
    <property type="entry name" value="alpha/beta-Hydrolases"/>
    <property type="match status" value="1"/>
</dbReference>
<dbReference type="EMBL" id="LNYA01000006">
    <property type="protein sequence ID" value="KTC99200.1"/>
    <property type="molecule type" value="Genomic_DNA"/>
</dbReference>
<name>A0A0W0TUN0_LEGER</name>
<evidence type="ECO:0000313" key="3">
    <source>
        <dbReference type="EMBL" id="KTC99200.1"/>
    </source>
</evidence>
<dbReference type="OrthoDB" id="9776991at2"/>
<dbReference type="InterPro" id="IPR011048">
    <property type="entry name" value="Haem_d1_sf"/>
</dbReference>
<sequence>MRHLFLLLALLFTFSLHASPPKGDKLVVVEQSGRVEFYDTSSHQRLGGTAVNDLPHEITLSEDGNTAYVTNFGLQDYDETIGTPGDTISIIDTHSFKVLGTLSTGLNNAPHGIKVRPQHPDELYVNTEMDDKIIVFDLKIKTIKKEFTATAGTHNFIFSPNGKMLWLMAAANGVTKVDAETGVILGNFYTDSPIRGIQYTPDGLIMASSTNRIDFFDPASLKTVRTLDDLGVDQILYSAISPDNHYIVAPAVWNNETLIINNHTGKILKRMVTGLDPVNVVIDKQSQYAYVSNARNSHVTQINLRSLTSEDIDVQPGPNGLALLPLSEEVGETHRLPQFILGALLPLTGEEKRLGREMMTGFEFFRDTINHLGGLKIGQETYQLKIAYEDTQSDPSGLKSKFEQLRRDNKLNGLLLTDDAQANTILNDTGLPVYPLIAPQDNYQNEDKALFSPFQSEEGLFQAYQNQLNLSMTTLSERAFLSTKLAQRTVVDNLYLPTNQNKAPGIVLLHASGGIEKNHRAWAEQLREWGYAVLIVDSFTVRGYLDRKSIGWDKAYQAQLADLPNAFRILAQQKNVAANNMGLLGFSLGGYSTLVAMQKEYDLPFSWGASFYGHAYRFTPGTAFKKTVIFNGKDDDRSPLAGAQALQQGEPQGNITLFSYAKAHHGFDNFELPQWVEMLDENGVIYHLGYNAIARDEAIKDFYTFLHSMPSS</sequence>
<reference evidence="3 4" key="1">
    <citation type="submission" date="2015-11" db="EMBL/GenBank/DDBJ databases">
        <title>Genomic analysis of 38 Legionella species identifies large and diverse effector repertoires.</title>
        <authorList>
            <person name="Burstein D."/>
            <person name="Amaro F."/>
            <person name="Zusman T."/>
            <person name="Lifshitz Z."/>
            <person name="Cohen O."/>
            <person name="Gilbert J.A."/>
            <person name="Pupko T."/>
            <person name="Shuman H.A."/>
            <person name="Segal G."/>
        </authorList>
    </citation>
    <scope>NUCLEOTIDE SEQUENCE [LARGE SCALE GENOMIC DNA]</scope>
    <source>
        <strain evidence="3 4">SE-32A-C8</strain>
    </source>
</reference>
<dbReference type="PANTHER" id="PTHR47197">
    <property type="entry name" value="PROTEIN NIRF"/>
    <property type="match status" value="1"/>
</dbReference>
<dbReference type="SUPFAM" id="SSF53822">
    <property type="entry name" value="Periplasmic binding protein-like I"/>
    <property type="match status" value="1"/>
</dbReference>
<dbReference type="InterPro" id="IPR015943">
    <property type="entry name" value="WD40/YVTN_repeat-like_dom_sf"/>
</dbReference>